<evidence type="ECO:0000256" key="1">
    <source>
        <dbReference type="ARBA" id="ARBA00009981"/>
    </source>
</evidence>
<proteinExistence type="inferred from homology"/>
<dbReference type="InterPro" id="IPR036165">
    <property type="entry name" value="YefM-like_sf"/>
</dbReference>
<evidence type="ECO:0000313" key="2">
    <source>
        <dbReference type="EMBL" id="OAI06080.1"/>
    </source>
</evidence>
<comment type="similarity">
    <text evidence="1">Belongs to the phD/YefM antitoxin family.</text>
</comment>
<dbReference type="AlphaFoldDB" id="A0A177MMC0"/>
<accession>A0A177MMC0</accession>
<dbReference type="Gene3D" id="3.40.1620.10">
    <property type="entry name" value="YefM-like domain"/>
    <property type="match status" value="1"/>
</dbReference>
<dbReference type="SUPFAM" id="SSF143120">
    <property type="entry name" value="YefM-like"/>
    <property type="match status" value="1"/>
</dbReference>
<reference evidence="2 3" key="1">
    <citation type="submission" date="2016-03" db="EMBL/GenBank/DDBJ databases">
        <authorList>
            <person name="Ploux O."/>
        </authorList>
    </citation>
    <scope>NUCLEOTIDE SEQUENCE [LARGE SCALE GENOMIC DNA]</scope>
    <source>
        <strain evidence="2 3">R-45371</strain>
    </source>
</reference>
<organism evidence="2 3">
    <name type="scientific">Methylomonas methanica</name>
    <dbReference type="NCBI Taxonomy" id="421"/>
    <lineage>
        <taxon>Bacteria</taxon>
        <taxon>Pseudomonadati</taxon>
        <taxon>Pseudomonadota</taxon>
        <taxon>Gammaproteobacteria</taxon>
        <taxon>Methylococcales</taxon>
        <taxon>Methylococcaceae</taxon>
        <taxon>Methylomonas</taxon>
    </lineage>
</organism>
<comment type="caution">
    <text evidence="2">The sequence shown here is derived from an EMBL/GenBank/DDBJ whole genome shotgun (WGS) entry which is preliminary data.</text>
</comment>
<gene>
    <name evidence="2" type="ORF">A1353_10375</name>
</gene>
<evidence type="ECO:0000313" key="3">
    <source>
        <dbReference type="Proteomes" id="UP000077763"/>
    </source>
</evidence>
<sequence length="85" mass="9251">MQTVNIRKAKTHLSRLVEQASKGEPFLIAKACKPLVKVSALYSSTGDQIRRLGFLSGHIKVPDDFDSMGSEKIAQLFGSDDETAA</sequence>
<name>A0A177MMC0_METMH</name>
<dbReference type="RefSeq" id="WP_064036225.1">
    <property type="nucleotide sequence ID" value="NZ_LUUH01000038.1"/>
</dbReference>
<protein>
    <submittedName>
        <fullName evidence="2">Antitoxin of toxin-antitoxin stability system</fullName>
    </submittedName>
</protein>
<dbReference type="EMBL" id="LUUH01000038">
    <property type="protein sequence ID" value="OAI06080.1"/>
    <property type="molecule type" value="Genomic_DNA"/>
</dbReference>
<dbReference type="Proteomes" id="UP000077763">
    <property type="component" value="Unassembled WGS sequence"/>
</dbReference>